<dbReference type="EMBL" id="QWGB01000005">
    <property type="protein sequence ID" value="RIJ24636.1"/>
    <property type="molecule type" value="Genomic_DNA"/>
</dbReference>
<dbReference type="AlphaFoldDB" id="A0A399QZQ9"/>
<organism evidence="2 3">
    <name type="scientific">Henriciella barbarensis</name>
    <dbReference type="NCBI Taxonomy" id="86342"/>
    <lineage>
        <taxon>Bacteria</taxon>
        <taxon>Pseudomonadati</taxon>
        <taxon>Pseudomonadota</taxon>
        <taxon>Alphaproteobacteria</taxon>
        <taxon>Hyphomonadales</taxon>
        <taxon>Hyphomonadaceae</taxon>
        <taxon>Henriciella</taxon>
    </lineage>
</organism>
<evidence type="ECO:0000313" key="2">
    <source>
        <dbReference type="EMBL" id="RIJ24636.1"/>
    </source>
</evidence>
<keyword evidence="3" id="KW-1185">Reference proteome</keyword>
<comment type="caution">
    <text evidence="2">The sequence shown here is derived from an EMBL/GenBank/DDBJ whole genome shotgun (WGS) entry which is preliminary data.</text>
</comment>
<feature type="domain" description="DUF7064" evidence="1">
    <location>
        <begin position="237"/>
        <end position="363"/>
    </location>
</feature>
<dbReference type="SUPFAM" id="SSF159245">
    <property type="entry name" value="AttH-like"/>
    <property type="match status" value="1"/>
</dbReference>
<dbReference type="InterPro" id="IPR055492">
    <property type="entry name" value="DUF7064"/>
</dbReference>
<evidence type="ECO:0000259" key="1">
    <source>
        <dbReference type="Pfam" id="PF23212"/>
    </source>
</evidence>
<name>A0A399QZQ9_9PROT</name>
<dbReference type="Pfam" id="PF23212">
    <property type="entry name" value="DUF7064"/>
    <property type="match status" value="1"/>
</dbReference>
<evidence type="ECO:0000313" key="3">
    <source>
        <dbReference type="Proteomes" id="UP000265431"/>
    </source>
</evidence>
<sequence>MGANGASDWLFVPDPGTEPTQSPVQYIENQETAMIVPEGMVVKLDPKDDFLHEPEAASNYNESVYIDMFDSRTSLGAWLRIGNRPNEGYAEVSVCMYLPDGRVAFWFVRPEIQDNSELNAGGLRVQVAEPFKTLEVSYEGPVILLDDPMDLQNAREAFKQSPRADASMRFTLSGVSPMHGGEIVNRDGSPWQLDPELAAYRGHMEQHLSVTGEMRIDGEIYPFDGHGFRDKSWGPRHWGNLYWHKWLPITFGPDFGVLLALMGRPDQQPEVVGHIWRGERLIPLTDARLNVTYDDEFVQRSIMLDLETAEGTTTVSGEVVTAIPLQHRRIAEDGTETRVRIIKAMTQFKCEGRQTTGMSEFLDLMVGDRPISLTTYSLDV</sequence>
<reference evidence="2 3" key="1">
    <citation type="submission" date="2018-08" db="EMBL/GenBank/DDBJ databases">
        <title>Henriciella mobilis sp. nov., isolated from seawater.</title>
        <authorList>
            <person name="Cheng H."/>
            <person name="Wu Y.-H."/>
            <person name="Xu X.-W."/>
            <person name="Guo L.-L."/>
        </authorList>
    </citation>
    <scope>NUCLEOTIDE SEQUENCE [LARGE SCALE GENOMIC DNA]</scope>
    <source>
        <strain evidence="2 3">CCUG66934</strain>
    </source>
</reference>
<accession>A0A399QZQ9</accession>
<protein>
    <recommendedName>
        <fullName evidence="1">DUF7064 domain-containing protein</fullName>
    </recommendedName>
</protein>
<proteinExistence type="predicted"/>
<gene>
    <name evidence="2" type="ORF">D1224_10545</name>
</gene>
<dbReference type="Proteomes" id="UP000265431">
    <property type="component" value="Unassembled WGS sequence"/>
</dbReference>